<organism evidence="1 2">
    <name type="scientific">Encephalitozoon intestinalis (strain ATCC 50506)</name>
    <name type="common">Microsporidian parasite</name>
    <name type="synonym">Septata intestinalis</name>
    <dbReference type="NCBI Taxonomy" id="876142"/>
    <lineage>
        <taxon>Eukaryota</taxon>
        <taxon>Fungi</taxon>
        <taxon>Fungi incertae sedis</taxon>
        <taxon>Microsporidia</taxon>
        <taxon>Unikaryonidae</taxon>
        <taxon>Encephalitozoon</taxon>
    </lineage>
</organism>
<keyword evidence="2" id="KW-1185">Reference proteome</keyword>
<dbReference type="RefSeq" id="XP_003072874.1">
    <property type="nucleotide sequence ID" value="XM_003072828.1"/>
</dbReference>
<name>E0S786_ENCIT</name>
<evidence type="ECO:0000313" key="2">
    <source>
        <dbReference type="Proteomes" id="UP000002313"/>
    </source>
</evidence>
<dbReference type="GeneID" id="9699173"/>
<dbReference type="HOGENOM" id="CLU_2687826_0_0_1"/>
<reference evidence="1 2" key="2">
    <citation type="journal article" date="2012" name="Proc. Natl. Acad. Sci. U.S.A.">
        <title>Gain and loss of multiple functionally related, horizontally transferred genes in the reduced genomes of two microsporidian parasites.</title>
        <authorList>
            <person name="Pombert J.-F."/>
            <person name="Selman M."/>
            <person name="Burki F."/>
            <person name="Bardell F.T."/>
            <person name="Farinelli L."/>
            <person name="Solter L.F."/>
            <person name="Whitman D.W."/>
            <person name="Weiss L.M."/>
            <person name="Corradi N."/>
            <person name="Keeling P.J."/>
        </authorList>
    </citation>
    <scope>NUCLEOTIDE SEQUENCE [LARGE SCALE GENOMIC DNA]</scope>
    <source>
        <strain evidence="1 2">ATCC 50506</strain>
    </source>
</reference>
<dbReference type="Proteomes" id="UP000002313">
    <property type="component" value="Chromosome V"/>
</dbReference>
<protein>
    <submittedName>
        <fullName evidence="1">Uncharacterized protein</fullName>
    </submittedName>
</protein>
<dbReference type="EMBL" id="CP001946">
    <property type="protein sequence ID" value="ADM11514.1"/>
    <property type="molecule type" value="Genomic_DNA"/>
</dbReference>
<reference evidence="1 2" key="1">
    <citation type="journal article" date="2010" name="Nat. Commun.">
        <title>The complete sequence of the smallest known nuclear genome from the microsporidian Encephalitozoon intestinalis.</title>
        <authorList>
            <person name="Corradi N."/>
            <person name="Pombert J.-F."/>
            <person name="Farinelli L."/>
            <person name="Didier E.S."/>
            <person name="Keeling P.J."/>
        </authorList>
    </citation>
    <scope>NUCLEOTIDE SEQUENCE [LARGE SCALE GENOMIC DNA]</scope>
    <source>
        <strain evidence="1 2">ATCC 50506</strain>
    </source>
</reference>
<dbReference type="KEGG" id="ein:Eint_050660"/>
<dbReference type="AlphaFoldDB" id="E0S786"/>
<evidence type="ECO:0000313" key="1">
    <source>
        <dbReference type="EMBL" id="ADM11514.1"/>
    </source>
</evidence>
<gene>
    <name evidence="1" type="ORF">Eint_050660</name>
</gene>
<accession>E0S786</accession>
<proteinExistence type="predicted"/>
<dbReference type="VEuPathDB" id="MicrosporidiaDB:Eint_050660"/>
<dbReference type="OrthoDB" id="2190674at2759"/>
<sequence length="74" mass="8515">MRRMSKSYDVIQIPGSIKHSDLPERMEIGKPFEINGDLYICEKRGEGMMKVCSESEGRTSTPVLSRGFYVVRRM</sequence>